<dbReference type="NCBIfam" id="TIGR00536">
    <property type="entry name" value="hemK_fam"/>
    <property type="match status" value="1"/>
</dbReference>
<comment type="caution">
    <text evidence="8">The sequence shown here is derived from an EMBL/GenBank/DDBJ whole genome shotgun (WGS) entry which is preliminary data.</text>
</comment>
<dbReference type="RefSeq" id="WP_135472816.1">
    <property type="nucleotide sequence ID" value="NZ_CASLVQ010000072.1"/>
</dbReference>
<dbReference type="InterPro" id="IPR002052">
    <property type="entry name" value="DNA_methylase_N6_adenine_CS"/>
</dbReference>
<dbReference type="InterPro" id="IPR004556">
    <property type="entry name" value="HemK-like"/>
</dbReference>
<comment type="function">
    <text evidence="5">Methylates the class 1 translation termination release factors RF1/PrfA and RF2/PrfB on the glutamine residue of the universally conserved GGQ motif.</text>
</comment>
<feature type="domain" description="Methyltransferase small" evidence="6">
    <location>
        <begin position="112"/>
        <end position="195"/>
    </location>
</feature>
<dbReference type="PROSITE" id="PS00092">
    <property type="entry name" value="N6_MTASE"/>
    <property type="match status" value="1"/>
</dbReference>
<dbReference type="Gene3D" id="3.40.50.150">
    <property type="entry name" value="Vaccinia Virus protein VP39"/>
    <property type="match status" value="1"/>
</dbReference>
<name>A0A4Z0V5J8_9BACT</name>
<evidence type="ECO:0000256" key="5">
    <source>
        <dbReference type="HAMAP-Rule" id="MF_02126"/>
    </source>
</evidence>
<dbReference type="InterPro" id="IPR007848">
    <property type="entry name" value="Small_mtfrase_dom"/>
</dbReference>
<dbReference type="Pfam" id="PF05175">
    <property type="entry name" value="MTS"/>
    <property type="match status" value="1"/>
</dbReference>
<gene>
    <name evidence="5 8" type="primary">prmC</name>
    <name evidence="8" type="ORF">EZ315_11075</name>
</gene>
<evidence type="ECO:0000256" key="2">
    <source>
        <dbReference type="ARBA" id="ARBA00022679"/>
    </source>
</evidence>
<evidence type="ECO:0000259" key="6">
    <source>
        <dbReference type="Pfam" id="PF05175"/>
    </source>
</evidence>
<dbReference type="InterPro" id="IPR029063">
    <property type="entry name" value="SAM-dependent_MTases_sf"/>
</dbReference>
<comment type="similarity">
    <text evidence="5">Belongs to the protein N5-glutamine methyltransferase family. PrmC subfamily.</text>
</comment>
<sequence>MTLNSYIKSNITRLAPVYDTSESRWLIRIILEKLKGWSQTDIMIKGDQDVSAELQFSIDAIIARLLRNEPIQYILGETYWHGLTLKVTPAVLIPRVETSELVDIIVNENKSKDLAVLDMCTGSGCIAIALARTLPFPTVTGVDISEDALHIAGENAALCKVKIHFLKSDVLKPINLPEKSYDIIVSNPPYIALSEMSVMDANVLDYEPHSALFVPDDNPLEFYRAISSSSLRLAKPGGKMYLEINPLFSGQLRDMLKSDGWEDVTIIKDMHGKDRFISAHTAL</sequence>
<reference evidence="8 9" key="1">
    <citation type="submission" date="2019-02" db="EMBL/GenBank/DDBJ databases">
        <title>Isolation and identification of novel species under the genus Muribaculum.</title>
        <authorList>
            <person name="Miyake S."/>
            <person name="Ding Y."/>
            <person name="Low A."/>
            <person name="Soh M."/>
            <person name="Seedorf H."/>
        </authorList>
    </citation>
    <scope>NUCLEOTIDE SEQUENCE [LARGE SCALE GENOMIC DNA]</scope>
    <source>
        <strain evidence="8 9">TLL-A3</strain>
    </source>
</reference>
<accession>A0A4Z0V5J8</accession>
<protein>
    <recommendedName>
        <fullName evidence="5">Release factor glutamine methyltransferase</fullName>
        <shortName evidence="5">RF MTase</shortName>
        <ecNumber evidence="5">2.1.1.297</ecNumber>
    </recommendedName>
    <alternativeName>
        <fullName evidence="5">N5-glutamine methyltransferase PrmC</fullName>
    </alternativeName>
    <alternativeName>
        <fullName evidence="5">Protein-(glutamine-N5) MTase PrmC</fullName>
    </alternativeName>
    <alternativeName>
        <fullName evidence="5">Protein-glutamine N-methyltransferase PrmC</fullName>
    </alternativeName>
</protein>
<dbReference type="InterPro" id="IPR019874">
    <property type="entry name" value="RF_methyltr_PrmC"/>
</dbReference>
<feature type="domain" description="Release factor glutamine methyltransferase N-terminal" evidence="7">
    <location>
        <begin position="22"/>
        <end position="76"/>
    </location>
</feature>
<dbReference type="Proteomes" id="UP000297635">
    <property type="component" value="Unassembled WGS sequence"/>
</dbReference>
<dbReference type="NCBIfam" id="TIGR03534">
    <property type="entry name" value="RF_mod_PrmC"/>
    <property type="match status" value="1"/>
</dbReference>
<dbReference type="CDD" id="cd02440">
    <property type="entry name" value="AdoMet_MTases"/>
    <property type="match status" value="1"/>
</dbReference>
<dbReference type="Pfam" id="PF17827">
    <property type="entry name" value="PrmC_N"/>
    <property type="match status" value="1"/>
</dbReference>
<dbReference type="PANTHER" id="PTHR18895:SF74">
    <property type="entry name" value="MTRF1L RELEASE FACTOR GLUTAMINE METHYLTRANSFERASE"/>
    <property type="match status" value="1"/>
</dbReference>
<dbReference type="AlphaFoldDB" id="A0A4Z0V5J8"/>
<dbReference type="SUPFAM" id="SSF53335">
    <property type="entry name" value="S-adenosyl-L-methionine-dependent methyltransferases"/>
    <property type="match status" value="1"/>
</dbReference>
<dbReference type="Gene3D" id="1.10.8.10">
    <property type="entry name" value="DNA helicase RuvA subunit, C-terminal domain"/>
    <property type="match status" value="1"/>
</dbReference>
<dbReference type="GeneID" id="82150331"/>
<keyword evidence="1 5" id="KW-0489">Methyltransferase</keyword>
<proteinExistence type="inferred from homology"/>
<evidence type="ECO:0000313" key="9">
    <source>
        <dbReference type="Proteomes" id="UP000297635"/>
    </source>
</evidence>
<keyword evidence="3 5" id="KW-0949">S-adenosyl-L-methionine</keyword>
<dbReference type="PANTHER" id="PTHR18895">
    <property type="entry name" value="HEMK METHYLTRANSFERASE"/>
    <property type="match status" value="1"/>
</dbReference>
<organism evidence="8 9">
    <name type="scientific">Duncaniella freteri</name>
    <dbReference type="NCBI Taxonomy" id="2530391"/>
    <lineage>
        <taxon>Bacteria</taxon>
        <taxon>Pseudomonadati</taxon>
        <taxon>Bacteroidota</taxon>
        <taxon>Bacteroidia</taxon>
        <taxon>Bacteroidales</taxon>
        <taxon>Muribaculaceae</taxon>
        <taxon>Duncaniella</taxon>
    </lineage>
</organism>
<evidence type="ECO:0000313" key="8">
    <source>
        <dbReference type="EMBL" id="TGG37158.1"/>
    </source>
</evidence>
<feature type="binding site" evidence="5">
    <location>
        <begin position="187"/>
        <end position="190"/>
    </location>
    <ligand>
        <name>substrate</name>
    </ligand>
</feature>
<comment type="catalytic activity">
    <reaction evidence="4 5">
        <text>L-glutaminyl-[peptide chain release factor] + S-adenosyl-L-methionine = N(5)-methyl-L-glutaminyl-[peptide chain release factor] + S-adenosyl-L-homocysteine + H(+)</text>
        <dbReference type="Rhea" id="RHEA:42896"/>
        <dbReference type="Rhea" id="RHEA-COMP:10271"/>
        <dbReference type="Rhea" id="RHEA-COMP:10272"/>
        <dbReference type="ChEBI" id="CHEBI:15378"/>
        <dbReference type="ChEBI" id="CHEBI:30011"/>
        <dbReference type="ChEBI" id="CHEBI:57856"/>
        <dbReference type="ChEBI" id="CHEBI:59789"/>
        <dbReference type="ChEBI" id="CHEBI:61891"/>
        <dbReference type="EC" id="2.1.1.297"/>
    </reaction>
</comment>
<evidence type="ECO:0000256" key="4">
    <source>
        <dbReference type="ARBA" id="ARBA00048391"/>
    </source>
</evidence>
<dbReference type="InterPro" id="IPR050320">
    <property type="entry name" value="N5-glutamine_MTase"/>
</dbReference>
<dbReference type="GO" id="GO:0032259">
    <property type="term" value="P:methylation"/>
    <property type="evidence" value="ECO:0007669"/>
    <property type="project" value="UniProtKB-KW"/>
</dbReference>
<evidence type="ECO:0000256" key="3">
    <source>
        <dbReference type="ARBA" id="ARBA00022691"/>
    </source>
</evidence>
<feature type="binding site" evidence="5">
    <location>
        <position position="143"/>
    </location>
    <ligand>
        <name>S-adenosyl-L-methionine</name>
        <dbReference type="ChEBI" id="CHEBI:59789"/>
    </ligand>
</feature>
<dbReference type="InterPro" id="IPR040758">
    <property type="entry name" value="PrmC_N"/>
</dbReference>
<dbReference type="GO" id="GO:0102559">
    <property type="term" value="F:peptide chain release factor N(5)-glutamine methyltransferase activity"/>
    <property type="evidence" value="ECO:0007669"/>
    <property type="project" value="UniProtKB-EC"/>
</dbReference>
<dbReference type="EC" id="2.1.1.297" evidence="5"/>
<dbReference type="HAMAP" id="MF_02126">
    <property type="entry name" value="RF_methyltr_PrmC"/>
    <property type="match status" value="1"/>
</dbReference>
<feature type="binding site" evidence="5">
    <location>
        <position position="187"/>
    </location>
    <ligand>
        <name>S-adenosyl-L-methionine</name>
        <dbReference type="ChEBI" id="CHEBI:59789"/>
    </ligand>
</feature>
<dbReference type="EMBL" id="SJSA01000002">
    <property type="protein sequence ID" value="TGG37158.1"/>
    <property type="molecule type" value="Genomic_DNA"/>
</dbReference>
<keyword evidence="9" id="KW-1185">Reference proteome</keyword>
<evidence type="ECO:0000259" key="7">
    <source>
        <dbReference type="Pfam" id="PF17827"/>
    </source>
</evidence>
<comment type="caution">
    <text evidence="5">Lacks conserved residue(s) required for the propagation of feature annotation.</text>
</comment>
<evidence type="ECO:0000256" key="1">
    <source>
        <dbReference type="ARBA" id="ARBA00022603"/>
    </source>
</evidence>
<keyword evidence="2 5" id="KW-0808">Transferase</keyword>
<dbReference type="GO" id="GO:0003676">
    <property type="term" value="F:nucleic acid binding"/>
    <property type="evidence" value="ECO:0007669"/>
    <property type="project" value="InterPro"/>
</dbReference>